<dbReference type="PANTHER" id="PTHR38792:SF3">
    <property type="entry name" value="BNR_ASP-BOX REPEAT DOMAIN PROTEIN (AFU_ORTHOLOGUE AFUA_7G06430)-RELATED"/>
    <property type="match status" value="1"/>
</dbReference>
<name>A0A6A6GTB0_VIRVR</name>
<reference evidence="2" key="1">
    <citation type="journal article" date="2020" name="Stud. Mycol.">
        <title>101 Dothideomycetes genomes: a test case for predicting lifestyles and emergence of pathogens.</title>
        <authorList>
            <person name="Haridas S."/>
            <person name="Albert R."/>
            <person name="Binder M."/>
            <person name="Bloem J."/>
            <person name="Labutti K."/>
            <person name="Salamov A."/>
            <person name="Andreopoulos B."/>
            <person name="Baker S."/>
            <person name="Barry K."/>
            <person name="Bills G."/>
            <person name="Bluhm B."/>
            <person name="Cannon C."/>
            <person name="Castanera R."/>
            <person name="Culley D."/>
            <person name="Daum C."/>
            <person name="Ezra D."/>
            <person name="Gonzalez J."/>
            <person name="Henrissat B."/>
            <person name="Kuo A."/>
            <person name="Liang C."/>
            <person name="Lipzen A."/>
            <person name="Lutzoni F."/>
            <person name="Magnuson J."/>
            <person name="Mondo S."/>
            <person name="Nolan M."/>
            <person name="Ohm R."/>
            <person name="Pangilinan J."/>
            <person name="Park H.-J."/>
            <person name="Ramirez L."/>
            <person name="Alfaro M."/>
            <person name="Sun H."/>
            <person name="Tritt A."/>
            <person name="Yoshinaga Y."/>
            <person name="Zwiers L.-H."/>
            <person name="Turgeon B."/>
            <person name="Goodwin S."/>
            <person name="Spatafora J."/>
            <person name="Crous P."/>
            <person name="Grigoriev I."/>
        </authorList>
    </citation>
    <scope>NUCLEOTIDE SEQUENCE</scope>
    <source>
        <strain evidence="2">Tuck. ex Michener</strain>
    </source>
</reference>
<dbReference type="CDD" id="cd15482">
    <property type="entry name" value="Sialidase_non-viral"/>
    <property type="match status" value="1"/>
</dbReference>
<protein>
    <submittedName>
        <fullName evidence="2">Glycoside hydrolase family 93 protein</fullName>
    </submittedName>
</protein>
<gene>
    <name evidence="2" type="ORF">EV356DRAFT_497016</name>
</gene>
<keyword evidence="3" id="KW-1185">Reference proteome</keyword>
<dbReference type="Proteomes" id="UP000800092">
    <property type="component" value="Unassembled WGS sequence"/>
</dbReference>
<dbReference type="PANTHER" id="PTHR38792">
    <property type="entry name" value="BNR/ASP-BOX REPEAT DOMAIN PROTEIN (AFU_ORTHOLOGUE AFUA_7G06430)-RELATED"/>
    <property type="match status" value="1"/>
</dbReference>
<dbReference type="OrthoDB" id="2739686at2759"/>
<dbReference type="AlphaFoldDB" id="A0A6A6GTB0"/>
<feature type="signal peptide" evidence="1">
    <location>
        <begin position="1"/>
        <end position="23"/>
    </location>
</feature>
<proteinExistence type="predicted"/>
<feature type="chain" id="PRO_5025366108" evidence="1">
    <location>
        <begin position="24"/>
        <end position="359"/>
    </location>
</feature>
<accession>A0A6A6GTB0</accession>
<dbReference type="SUPFAM" id="SSF50939">
    <property type="entry name" value="Sialidases"/>
    <property type="match status" value="1"/>
</dbReference>
<dbReference type="EMBL" id="ML991884">
    <property type="protein sequence ID" value="KAF2228901.1"/>
    <property type="molecule type" value="Genomic_DNA"/>
</dbReference>
<evidence type="ECO:0000313" key="3">
    <source>
        <dbReference type="Proteomes" id="UP000800092"/>
    </source>
</evidence>
<sequence length="359" mass="37311">MATIRLLTCLLGVALILMGHMLAASPLQRRAGVVPSLSGGPAIMGAGTYPRANFLQDGSIIGAFTAFPDGNNAIVVVHSTDGGVTWNQIGTVATGDSATHDIDNPYVLQLPSGRVLAAFRNHDRTAPTTYTFFRITVCYSDDGGATWTYLSTPASDPGPTNGNWEPFLRSAQDGSLQIYYSRENSAADQDSLMRTSTDGGMTWSDATTISGGELTSTRDGMLGVTTVSGSNLIAVFETETNGGQFTIGSVTSPDDGNTWGNRQTVYTPTSANANANAPQVINVGGTLVASFQTNEDEPGNDDGTDAKVLTSGDGGATWGNKLTFSNIESHWPGLLDIDGGSLLGLADDGGAKAQKITIG</sequence>
<organism evidence="2 3">
    <name type="scientific">Viridothelium virens</name>
    <name type="common">Speckled blister lichen</name>
    <name type="synonym">Trypethelium virens</name>
    <dbReference type="NCBI Taxonomy" id="1048519"/>
    <lineage>
        <taxon>Eukaryota</taxon>
        <taxon>Fungi</taxon>
        <taxon>Dikarya</taxon>
        <taxon>Ascomycota</taxon>
        <taxon>Pezizomycotina</taxon>
        <taxon>Dothideomycetes</taxon>
        <taxon>Dothideomycetes incertae sedis</taxon>
        <taxon>Trypetheliales</taxon>
        <taxon>Trypetheliaceae</taxon>
        <taxon>Viridothelium</taxon>
    </lineage>
</organism>
<dbReference type="GO" id="GO:0016787">
    <property type="term" value="F:hydrolase activity"/>
    <property type="evidence" value="ECO:0007669"/>
    <property type="project" value="UniProtKB-KW"/>
</dbReference>
<keyword evidence="1" id="KW-0732">Signal</keyword>
<keyword evidence="2" id="KW-0378">Hydrolase</keyword>
<dbReference type="InterPro" id="IPR036278">
    <property type="entry name" value="Sialidase_sf"/>
</dbReference>
<evidence type="ECO:0000256" key="1">
    <source>
        <dbReference type="SAM" id="SignalP"/>
    </source>
</evidence>
<dbReference type="Gene3D" id="2.120.10.10">
    <property type="match status" value="1"/>
</dbReference>
<evidence type="ECO:0000313" key="2">
    <source>
        <dbReference type="EMBL" id="KAF2228901.1"/>
    </source>
</evidence>